<dbReference type="Proteomes" id="UP000344450">
    <property type="component" value="Chromosome"/>
</dbReference>
<evidence type="ECO:0000313" key="2">
    <source>
        <dbReference type="Proteomes" id="UP000344450"/>
    </source>
</evidence>
<dbReference type="RefSeq" id="WP_153743107.1">
    <property type="nucleotide sequence ID" value="NZ_CP045843.1"/>
</dbReference>
<dbReference type="EMBL" id="CP045845">
    <property type="protein sequence ID" value="QGH30463.1"/>
    <property type="molecule type" value="Genomic_DNA"/>
</dbReference>
<sequence>MENAPFLISNLLKAIIQQQGRYMTNHIQEMADSPVTNIWPDFFPNGAPPEGAIPPSGDFFRITNKPKPTKKCLASDFEKDPDILDMRTGLQVVCSYGVSLQNTIEGARATVGRFKNATRKRYIAKATLNENVGRVMQTFKEDYHHTLWSFQGVETHTYFSCFEVVEPK</sequence>
<protein>
    <recommendedName>
        <fullName evidence="3">Bacteriophage protein</fullName>
    </recommendedName>
</protein>
<organism evidence="1 2">
    <name type="scientific">Kluyvera intermedia</name>
    <name type="common">Enterobacter intermedius</name>
    <dbReference type="NCBI Taxonomy" id="61648"/>
    <lineage>
        <taxon>Bacteria</taxon>
        <taxon>Pseudomonadati</taxon>
        <taxon>Pseudomonadota</taxon>
        <taxon>Gammaproteobacteria</taxon>
        <taxon>Enterobacterales</taxon>
        <taxon>Enterobacteriaceae</taxon>
        <taxon>Kluyvera</taxon>
    </lineage>
</organism>
<accession>A0ABX6DPY6</accession>
<keyword evidence="2" id="KW-1185">Reference proteome</keyword>
<gene>
    <name evidence="1" type="ORF">GHC21_12620</name>
</gene>
<evidence type="ECO:0000313" key="1">
    <source>
        <dbReference type="EMBL" id="QGH30463.1"/>
    </source>
</evidence>
<evidence type="ECO:0008006" key="3">
    <source>
        <dbReference type="Google" id="ProtNLM"/>
    </source>
</evidence>
<reference evidence="1 2" key="1">
    <citation type="submission" date="2019-10" db="EMBL/GenBank/DDBJ databases">
        <title>Complete genome sequencing of drug resistant plasmids in Kluyvera intermedia.</title>
        <authorList>
            <person name="Ke C."/>
            <person name="Jian S."/>
        </authorList>
    </citation>
    <scope>NUCLEOTIDE SEQUENCE [LARGE SCALE GENOMIC DNA]</scope>
    <source>
        <strain evidence="1 2">N2-1</strain>
    </source>
</reference>
<dbReference type="GeneID" id="91973253"/>
<name>A0ABX6DPY6_KLUIN</name>
<proteinExistence type="predicted"/>